<dbReference type="RefSeq" id="XP_001791967.1">
    <property type="nucleotide sequence ID" value="XM_001791915.1"/>
</dbReference>
<organism evidence="1 2">
    <name type="scientific">Phaeosphaeria nodorum (strain SN15 / ATCC MYA-4574 / FGSC 10173)</name>
    <name type="common">Glume blotch fungus</name>
    <name type="synonym">Parastagonospora nodorum</name>
    <dbReference type="NCBI Taxonomy" id="321614"/>
    <lineage>
        <taxon>Eukaryota</taxon>
        <taxon>Fungi</taxon>
        <taxon>Dikarya</taxon>
        <taxon>Ascomycota</taxon>
        <taxon>Pezizomycotina</taxon>
        <taxon>Dothideomycetes</taxon>
        <taxon>Pleosporomycetidae</taxon>
        <taxon>Pleosporales</taxon>
        <taxon>Pleosporineae</taxon>
        <taxon>Phaeosphaeriaceae</taxon>
        <taxon>Parastagonospora</taxon>
    </lineage>
</organism>
<evidence type="ECO:0000313" key="1">
    <source>
        <dbReference type="EMBL" id="EAT90973.1"/>
    </source>
</evidence>
<dbReference type="HOGENOM" id="CLU_801950_0_0_1"/>
<protein>
    <submittedName>
        <fullName evidence="1">Uncharacterized protein</fullName>
    </submittedName>
</protein>
<name>Q0V3U0_PHANO</name>
<dbReference type="KEGG" id="pno:SNOG_01324"/>
<gene>
    <name evidence="1" type="ORF">SNOG_01324</name>
</gene>
<evidence type="ECO:0000313" key="2">
    <source>
        <dbReference type="Proteomes" id="UP000001055"/>
    </source>
</evidence>
<proteinExistence type="predicted"/>
<accession>Q0V3U0</accession>
<sequence length="346" mass="38948">MGWEVYMNLICPKCSADAIDKFGVLCKTDRIDGSKHLGRTNRFHKTFDGAYRPQISLCGYGIGAGNRYLRALPYLQATPHSRSLRYYPGWLGAWHPTTRKHSRSICNAVDRIFIYQYLEDLDRNPYNAGITAGLLWAQPTLCQQPFDIRKPVGALTPVLPSLTRCCSNSKTHRILALTHCQKREGPMEAVFHKFKERERELMLEDEGQSHTILVHAASNTYPFSYGNVSLLHDLLLLASTNANNRWISLDPLRCQPTTGINTGLPTARHSPYQQPDYTILASTHLCALTCRLGGWEEKVWKPGHKAMQKAGAMFERRAVNLTSRGKLHGVAVDREKVAKQATDNAT</sequence>
<reference evidence="2" key="1">
    <citation type="journal article" date="2007" name="Plant Cell">
        <title>Dothideomycete-plant interactions illuminated by genome sequencing and EST analysis of the wheat pathogen Stagonospora nodorum.</title>
        <authorList>
            <person name="Hane J.K."/>
            <person name="Lowe R.G."/>
            <person name="Solomon P.S."/>
            <person name="Tan K.C."/>
            <person name="Schoch C.L."/>
            <person name="Spatafora J.W."/>
            <person name="Crous P.W."/>
            <person name="Kodira C."/>
            <person name="Birren B.W."/>
            <person name="Galagan J.E."/>
            <person name="Torriani S.F."/>
            <person name="McDonald B.A."/>
            <person name="Oliver R.P."/>
        </authorList>
    </citation>
    <scope>NUCLEOTIDE SEQUENCE [LARGE SCALE GENOMIC DNA]</scope>
    <source>
        <strain evidence="2">SN15 / ATCC MYA-4574 / FGSC 10173</strain>
    </source>
</reference>
<dbReference type="GeneID" id="5968812"/>
<dbReference type="Proteomes" id="UP000001055">
    <property type="component" value="Unassembled WGS sequence"/>
</dbReference>
<dbReference type="AlphaFoldDB" id="Q0V3U0"/>
<dbReference type="InParanoid" id="Q0V3U0"/>
<dbReference type="EMBL" id="CH445326">
    <property type="protein sequence ID" value="EAT90973.1"/>
    <property type="molecule type" value="Genomic_DNA"/>
</dbReference>